<dbReference type="AlphaFoldDB" id="A0A2K8SWS5"/>
<accession>A0A2K8SWS5</accession>
<protein>
    <submittedName>
        <fullName evidence="1">Uncharacterized protein</fullName>
    </submittedName>
</protein>
<dbReference type="KEGG" id="nfl:COO91_05884"/>
<gene>
    <name evidence="1" type="ORF">COO91_05884</name>
</gene>
<proteinExistence type="predicted"/>
<evidence type="ECO:0000313" key="2">
    <source>
        <dbReference type="Proteomes" id="UP000232003"/>
    </source>
</evidence>
<evidence type="ECO:0000313" key="1">
    <source>
        <dbReference type="EMBL" id="AUB39887.1"/>
    </source>
</evidence>
<keyword evidence="2" id="KW-1185">Reference proteome</keyword>
<reference evidence="1 2" key="1">
    <citation type="submission" date="2017-11" db="EMBL/GenBank/DDBJ databases">
        <title>Complete genome of a free-living desiccation-tolerant cyanobacterium and its photosynthetic adaptation to extreme terrestrial habitat.</title>
        <authorList>
            <person name="Shang J."/>
        </authorList>
    </citation>
    <scope>NUCLEOTIDE SEQUENCE [LARGE SCALE GENOMIC DNA]</scope>
    <source>
        <strain evidence="1 2">CCNUN1</strain>
    </source>
</reference>
<sequence length="42" mass="4598">MSQGVGSLTIFICTVERCRVIFHSFRTGKRLAISLTALLGTI</sequence>
<dbReference type="EMBL" id="CP024785">
    <property type="protein sequence ID" value="AUB39887.1"/>
    <property type="molecule type" value="Genomic_DNA"/>
</dbReference>
<name>A0A2K8SWS5_9NOSO</name>
<dbReference type="Proteomes" id="UP000232003">
    <property type="component" value="Chromosome"/>
</dbReference>
<organism evidence="1 2">
    <name type="scientific">Nostoc flagelliforme CCNUN1</name>
    <dbReference type="NCBI Taxonomy" id="2038116"/>
    <lineage>
        <taxon>Bacteria</taxon>
        <taxon>Bacillati</taxon>
        <taxon>Cyanobacteriota</taxon>
        <taxon>Cyanophyceae</taxon>
        <taxon>Nostocales</taxon>
        <taxon>Nostocaceae</taxon>
        <taxon>Nostoc</taxon>
    </lineage>
</organism>